<evidence type="ECO:0000256" key="5">
    <source>
        <dbReference type="ARBA" id="ARBA00025747"/>
    </source>
</evidence>
<keyword evidence="2" id="KW-0227">DNA damage</keyword>
<evidence type="ECO:0000256" key="2">
    <source>
        <dbReference type="ARBA" id="ARBA00022763"/>
    </source>
</evidence>
<organism evidence="7 8">
    <name type="scientific">Drosophila yakuba</name>
    <name type="common">Fruit fly</name>
    <dbReference type="NCBI Taxonomy" id="7245"/>
    <lineage>
        <taxon>Eukaryota</taxon>
        <taxon>Metazoa</taxon>
        <taxon>Ecdysozoa</taxon>
        <taxon>Arthropoda</taxon>
        <taxon>Hexapoda</taxon>
        <taxon>Insecta</taxon>
        <taxon>Pterygota</taxon>
        <taxon>Neoptera</taxon>
        <taxon>Endopterygota</taxon>
        <taxon>Diptera</taxon>
        <taxon>Brachycera</taxon>
        <taxon>Muscomorpha</taxon>
        <taxon>Ephydroidea</taxon>
        <taxon>Drosophilidae</taxon>
        <taxon>Drosophila</taxon>
        <taxon>Sophophora</taxon>
    </lineage>
</organism>
<dbReference type="PANTHER" id="PTHR32235:SF1">
    <property type="entry name" value="NON-HOMOLOGOUS END-JOINING FACTOR 1"/>
    <property type="match status" value="1"/>
</dbReference>
<dbReference type="Proteomes" id="UP000002282">
    <property type="component" value="Chromosome X"/>
</dbReference>
<dbReference type="GO" id="GO:0032807">
    <property type="term" value="C:DNA ligase IV complex"/>
    <property type="evidence" value="ECO:0007669"/>
    <property type="project" value="TreeGrafter"/>
</dbReference>
<comment type="subcellular location">
    <subcellularLocation>
        <location evidence="1">Nucleus</location>
    </subcellularLocation>
</comment>
<dbReference type="GO" id="GO:0006303">
    <property type="term" value="P:double-strand break repair via nonhomologous end joining"/>
    <property type="evidence" value="ECO:0007669"/>
    <property type="project" value="TreeGrafter"/>
</dbReference>
<dbReference type="KEGG" id="dya:Dyak_GE17564"/>
<evidence type="ECO:0000256" key="3">
    <source>
        <dbReference type="ARBA" id="ARBA00023204"/>
    </source>
</evidence>
<dbReference type="OMA" id="KWEWHLK"/>
<reference evidence="7 8" key="2">
    <citation type="journal article" date="2007" name="PLoS Biol.">
        <title>Principles of genome evolution in the Drosophila melanogaster species group.</title>
        <authorList>
            <person name="Ranz J.M."/>
            <person name="Maurin D."/>
            <person name="Chan Y.S."/>
            <person name="von Grotthuss M."/>
            <person name="Hillier L.W."/>
            <person name="Roote J."/>
            <person name="Ashburner M."/>
            <person name="Bergman C.M."/>
        </authorList>
    </citation>
    <scope>NUCLEOTIDE SEQUENCE [LARGE SCALE GENOMIC DNA]</scope>
    <source>
        <strain evidence="8">Tai18E2 / Tucson 14021-0261.01</strain>
    </source>
</reference>
<evidence type="ECO:0000256" key="4">
    <source>
        <dbReference type="ARBA" id="ARBA00023242"/>
    </source>
</evidence>
<evidence type="ECO:0000256" key="1">
    <source>
        <dbReference type="ARBA" id="ARBA00004123"/>
    </source>
</evidence>
<dbReference type="eggNOG" id="ENOG502SBND">
    <property type="taxonomic scope" value="Eukaryota"/>
</dbReference>
<feature type="region of interest" description="Disordered" evidence="6">
    <location>
        <begin position="203"/>
        <end position="238"/>
    </location>
</feature>
<dbReference type="SMR" id="B4Q1E8"/>
<dbReference type="InterPro" id="IPR052287">
    <property type="entry name" value="NHEJ_factor"/>
</dbReference>
<dbReference type="HOGENOM" id="CLU_055023_0_0_1"/>
<dbReference type="PANTHER" id="PTHR32235">
    <property type="entry name" value="NON-HOMOLOGOUS END-JOINING FACTOR 1"/>
    <property type="match status" value="1"/>
</dbReference>
<sequence length="415" mass="46363">MLLKTVSVNGVQHVYACMAGQQNETLTIHVLQPGENRSYSETLAKHDYQQRLKTLNARVKFPEASVRVVLVSEDPLHAEQQLDKHPNTIWKLKYAMANSAVPLKWEWHLSPTDAAQFYCQICMNSMSTASGLRDQVSLLLEILKAKDKELKQYRTEGCQLRRVTAVTKPFDFEGFMNEHQQVLDSAAAYQKVQSVFADGEPTRSLSAFSSPSAQDVKPKTPSTGYSASSETSSPKVTPRLRKRKALEINTNHMERKVMQRRSNPQIEYRSSQSSQETIVDDYFTEIVPTVKKGAIDDDEKPSTSAGLFRGGSAKLTKVNATLGNGVIKSELASQDEIGSDAEGEAKDEEETFKFIIQKVESIQELCDSPKASVQEPKTQDSPVGELDELRATLLHSADLTQKLIQKLIVDRKKKD</sequence>
<dbReference type="AlphaFoldDB" id="B4Q1E8"/>
<dbReference type="GO" id="GO:0045027">
    <property type="term" value="F:DNA end binding"/>
    <property type="evidence" value="ECO:0007669"/>
    <property type="project" value="TreeGrafter"/>
</dbReference>
<gene>
    <name evidence="7" type="primary">Dyak\GE17564</name>
    <name evidence="7" type="synonym">dyak_GLEANR_18883</name>
    <name evidence="7" type="synonym">GE17564</name>
    <name evidence="7" type="ORF">Dyak_GE17564</name>
</gene>
<keyword evidence="8" id="KW-1185">Reference proteome</keyword>
<dbReference type="EMBL" id="CM000162">
    <property type="protein sequence ID" value="EDX02437.1"/>
    <property type="molecule type" value="Genomic_DNA"/>
</dbReference>
<evidence type="ECO:0000256" key="6">
    <source>
        <dbReference type="SAM" id="MobiDB-lite"/>
    </source>
</evidence>
<dbReference type="Gene3D" id="1.10.287.450">
    <property type="entry name" value="Helix hairpin bin"/>
    <property type="match status" value="1"/>
</dbReference>
<evidence type="ECO:0000313" key="7">
    <source>
        <dbReference type="EMBL" id="EDX02437.1"/>
    </source>
</evidence>
<protein>
    <submittedName>
        <fullName evidence="7">Uncharacterized protein</fullName>
    </submittedName>
</protein>
<keyword evidence="3" id="KW-0234">DNA repair</keyword>
<proteinExistence type="inferred from homology"/>
<accession>B4Q1E8</accession>
<name>B4Q1E8_DROYA</name>
<reference evidence="7 8" key="1">
    <citation type="journal article" date="2007" name="Nature">
        <title>Evolution of genes and genomes on the Drosophila phylogeny.</title>
        <authorList>
            <consortium name="Drosophila 12 Genomes Consortium"/>
            <person name="Clark A.G."/>
            <person name="Eisen M.B."/>
            <person name="Smith D.R."/>
            <person name="Bergman C.M."/>
            <person name="Oliver B."/>
            <person name="Markow T.A."/>
            <person name="Kaufman T.C."/>
            <person name="Kellis M."/>
            <person name="Gelbart W."/>
            <person name="Iyer V.N."/>
            <person name="Pollard D.A."/>
            <person name="Sackton T.B."/>
            <person name="Larracuente A.M."/>
            <person name="Singh N.D."/>
            <person name="Abad J.P."/>
            <person name="Abt D.N."/>
            <person name="Adryan B."/>
            <person name="Aguade M."/>
            <person name="Akashi H."/>
            <person name="Anderson W.W."/>
            <person name="Aquadro C.F."/>
            <person name="Ardell D.H."/>
            <person name="Arguello R."/>
            <person name="Artieri C.G."/>
            <person name="Barbash D.A."/>
            <person name="Barker D."/>
            <person name="Barsanti P."/>
            <person name="Batterham P."/>
            <person name="Batzoglou S."/>
            <person name="Begun D."/>
            <person name="Bhutkar A."/>
            <person name="Blanco E."/>
            <person name="Bosak S.A."/>
            <person name="Bradley R.K."/>
            <person name="Brand A.D."/>
            <person name="Brent M.R."/>
            <person name="Brooks A.N."/>
            <person name="Brown R.H."/>
            <person name="Butlin R.K."/>
            <person name="Caggese C."/>
            <person name="Calvi B.R."/>
            <person name="Bernardo de Carvalho A."/>
            <person name="Caspi A."/>
            <person name="Castrezana S."/>
            <person name="Celniker S.E."/>
            <person name="Chang J.L."/>
            <person name="Chapple C."/>
            <person name="Chatterji S."/>
            <person name="Chinwalla A."/>
            <person name="Civetta A."/>
            <person name="Clifton S.W."/>
            <person name="Comeron J.M."/>
            <person name="Costello J.C."/>
            <person name="Coyne J.A."/>
            <person name="Daub J."/>
            <person name="David R.G."/>
            <person name="Delcher A.L."/>
            <person name="Delehaunty K."/>
            <person name="Do C.B."/>
            <person name="Ebling H."/>
            <person name="Edwards K."/>
            <person name="Eickbush T."/>
            <person name="Evans J.D."/>
            <person name="Filipski A."/>
            <person name="Findeiss S."/>
            <person name="Freyhult E."/>
            <person name="Fulton L."/>
            <person name="Fulton R."/>
            <person name="Garcia A.C."/>
            <person name="Gardiner A."/>
            <person name="Garfield D.A."/>
            <person name="Garvin B.E."/>
            <person name="Gibson G."/>
            <person name="Gilbert D."/>
            <person name="Gnerre S."/>
            <person name="Godfrey J."/>
            <person name="Good R."/>
            <person name="Gotea V."/>
            <person name="Gravely B."/>
            <person name="Greenberg A.J."/>
            <person name="Griffiths-Jones S."/>
            <person name="Gross S."/>
            <person name="Guigo R."/>
            <person name="Gustafson E.A."/>
            <person name="Haerty W."/>
            <person name="Hahn M.W."/>
            <person name="Halligan D.L."/>
            <person name="Halpern A.L."/>
            <person name="Halter G.M."/>
            <person name="Han M.V."/>
            <person name="Heger A."/>
            <person name="Hillier L."/>
            <person name="Hinrichs A.S."/>
            <person name="Holmes I."/>
            <person name="Hoskins R.A."/>
            <person name="Hubisz M.J."/>
            <person name="Hultmark D."/>
            <person name="Huntley M.A."/>
            <person name="Jaffe D.B."/>
            <person name="Jagadeeshan S."/>
            <person name="Jeck W.R."/>
            <person name="Johnson J."/>
            <person name="Jones C.D."/>
            <person name="Jordan W.C."/>
            <person name="Karpen G.H."/>
            <person name="Kataoka E."/>
            <person name="Keightley P.D."/>
            <person name="Kheradpour P."/>
            <person name="Kirkness E.F."/>
            <person name="Koerich L.B."/>
            <person name="Kristiansen K."/>
            <person name="Kudrna D."/>
            <person name="Kulathinal R.J."/>
            <person name="Kumar S."/>
            <person name="Kwok R."/>
            <person name="Lander E."/>
            <person name="Langley C.H."/>
            <person name="Lapoint R."/>
            <person name="Lazzaro B.P."/>
            <person name="Lee S.J."/>
            <person name="Levesque L."/>
            <person name="Li R."/>
            <person name="Lin C.F."/>
            <person name="Lin M.F."/>
            <person name="Lindblad-Toh K."/>
            <person name="Llopart A."/>
            <person name="Long M."/>
            <person name="Low L."/>
            <person name="Lozovsky E."/>
            <person name="Lu J."/>
            <person name="Luo M."/>
            <person name="Machado C.A."/>
            <person name="Makalowski W."/>
            <person name="Marzo M."/>
            <person name="Matsuda M."/>
            <person name="Matzkin L."/>
            <person name="McAllister B."/>
            <person name="McBride C.S."/>
            <person name="McKernan B."/>
            <person name="McKernan K."/>
            <person name="Mendez-Lago M."/>
            <person name="Minx P."/>
            <person name="Mollenhauer M.U."/>
            <person name="Montooth K."/>
            <person name="Mount S.M."/>
            <person name="Mu X."/>
            <person name="Myers E."/>
            <person name="Negre B."/>
            <person name="Newfeld S."/>
            <person name="Nielsen R."/>
            <person name="Noor M.A."/>
            <person name="O'Grady P."/>
            <person name="Pachter L."/>
            <person name="Papaceit M."/>
            <person name="Parisi M.J."/>
            <person name="Parisi M."/>
            <person name="Parts L."/>
            <person name="Pedersen J.S."/>
            <person name="Pesole G."/>
            <person name="Phillippy A.M."/>
            <person name="Ponting C.P."/>
            <person name="Pop M."/>
            <person name="Porcelli D."/>
            <person name="Powell J.R."/>
            <person name="Prohaska S."/>
            <person name="Pruitt K."/>
            <person name="Puig M."/>
            <person name="Quesneville H."/>
            <person name="Ram K.R."/>
            <person name="Rand D."/>
            <person name="Rasmussen M.D."/>
            <person name="Reed L.K."/>
            <person name="Reenan R."/>
            <person name="Reily A."/>
            <person name="Remington K.A."/>
            <person name="Rieger T.T."/>
            <person name="Ritchie M.G."/>
            <person name="Robin C."/>
            <person name="Rogers Y.H."/>
            <person name="Rohde C."/>
            <person name="Rozas J."/>
            <person name="Rubenfield M.J."/>
            <person name="Ruiz A."/>
            <person name="Russo S."/>
            <person name="Salzberg S.L."/>
            <person name="Sanchez-Gracia A."/>
            <person name="Saranga D.J."/>
            <person name="Sato H."/>
            <person name="Schaeffer S.W."/>
            <person name="Schatz M.C."/>
            <person name="Schlenke T."/>
            <person name="Schwartz R."/>
            <person name="Segarra C."/>
            <person name="Singh R.S."/>
            <person name="Sirot L."/>
            <person name="Sirota M."/>
            <person name="Sisneros N.B."/>
            <person name="Smith C.D."/>
            <person name="Smith T.F."/>
            <person name="Spieth J."/>
            <person name="Stage D.E."/>
            <person name="Stark A."/>
            <person name="Stephan W."/>
            <person name="Strausberg R.L."/>
            <person name="Strempel S."/>
            <person name="Sturgill D."/>
            <person name="Sutton G."/>
            <person name="Sutton G.G."/>
            <person name="Tao W."/>
            <person name="Teichmann S."/>
            <person name="Tobari Y.N."/>
            <person name="Tomimura Y."/>
            <person name="Tsolas J.M."/>
            <person name="Valente V.L."/>
            <person name="Venter E."/>
            <person name="Venter J.C."/>
            <person name="Vicario S."/>
            <person name="Vieira F.G."/>
            <person name="Vilella A.J."/>
            <person name="Villasante A."/>
            <person name="Walenz B."/>
            <person name="Wang J."/>
            <person name="Wasserman M."/>
            <person name="Watts T."/>
            <person name="Wilson D."/>
            <person name="Wilson R.K."/>
            <person name="Wing R.A."/>
            <person name="Wolfner M.F."/>
            <person name="Wong A."/>
            <person name="Wong G.K."/>
            <person name="Wu C.I."/>
            <person name="Wu G."/>
            <person name="Yamamoto D."/>
            <person name="Yang H.P."/>
            <person name="Yang S.P."/>
            <person name="Yorke J.A."/>
            <person name="Yoshida K."/>
            <person name="Zdobnov E."/>
            <person name="Zhang P."/>
            <person name="Zhang Y."/>
            <person name="Zimin A.V."/>
            <person name="Baldwin J."/>
            <person name="Abdouelleil A."/>
            <person name="Abdulkadir J."/>
            <person name="Abebe A."/>
            <person name="Abera B."/>
            <person name="Abreu J."/>
            <person name="Acer S.C."/>
            <person name="Aftuck L."/>
            <person name="Alexander A."/>
            <person name="An P."/>
            <person name="Anderson E."/>
            <person name="Anderson S."/>
            <person name="Arachi H."/>
            <person name="Azer M."/>
            <person name="Bachantsang P."/>
            <person name="Barry A."/>
            <person name="Bayul T."/>
            <person name="Berlin A."/>
            <person name="Bessette D."/>
            <person name="Bloom T."/>
            <person name="Blye J."/>
            <person name="Boguslavskiy L."/>
            <person name="Bonnet C."/>
            <person name="Boukhgalter B."/>
            <person name="Bourzgui I."/>
            <person name="Brown A."/>
            <person name="Cahill P."/>
            <person name="Channer S."/>
            <person name="Cheshatsang Y."/>
            <person name="Chuda L."/>
            <person name="Citroen M."/>
            <person name="Collymore A."/>
            <person name="Cooke P."/>
            <person name="Costello M."/>
            <person name="D'Aco K."/>
            <person name="Daza R."/>
            <person name="De Haan G."/>
            <person name="DeGray S."/>
            <person name="DeMaso C."/>
            <person name="Dhargay N."/>
            <person name="Dooley K."/>
            <person name="Dooley E."/>
            <person name="Doricent M."/>
            <person name="Dorje P."/>
            <person name="Dorjee K."/>
            <person name="Dupes A."/>
            <person name="Elong R."/>
            <person name="Falk J."/>
            <person name="Farina A."/>
            <person name="Faro S."/>
            <person name="Ferguson D."/>
            <person name="Fisher S."/>
            <person name="Foley C.D."/>
            <person name="Franke A."/>
            <person name="Friedrich D."/>
            <person name="Gadbois L."/>
            <person name="Gearin G."/>
            <person name="Gearin C.R."/>
            <person name="Giannoukos G."/>
            <person name="Goode T."/>
            <person name="Graham J."/>
            <person name="Grandbois E."/>
            <person name="Grewal S."/>
            <person name="Gyaltsen K."/>
            <person name="Hafez N."/>
            <person name="Hagos B."/>
            <person name="Hall J."/>
            <person name="Henson C."/>
            <person name="Hollinger A."/>
            <person name="Honan T."/>
            <person name="Huard M.D."/>
            <person name="Hughes L."/>
            <person name="Hurhula B."/>
            <person name="Husby M.E."/>
            <person name="Kamat A."/>
            <person name="Kanga B."/>
            <person name="Kashin S."/>
            <person name="Khazanovich D."/>
            <person name="Kisner P."/>
            <person name="Lance K."/>
            <person name="Lara M."/>
            <person name="Lee W."/>
            <person name="Lennon N."/>
            <person name="Letendre F."/>
            <person name="LeVine R."/>
            <person name="Lipovsky A."/>
            <person name="Liu X."/>
            <person name="Liu J."/>
            <person name="Liu S."/>
            <person name="Lokyitsang T."/>
            <person name="Lokyitsang Y."/>
            <person name="Lubonja R."/>
            <person name="Lui A."/>
            <person name="MacDonald P."/>
            <person name="Magnisalis V."/>
            <person name="Maru K."/>
            <person name="Matthews C."/>
            <person name="McCusker W."/>
            <person name="McDonough S."/>
            <person name="Mehta T."/>
            <person name="Meldrim J."/>
            <person name="Meneus L."/>
            <person name="Mihai O."/>
            <person name="Mihalev A."/>
            <person name="Mihova T."/>
            <person name="Mittelman R."/>
            <person name="Mlenga V."/>
            <person name="Montmayeur A."/>
            <person name="Mulrain L."/>
            <person name="Navidi A."/>
            <person name="Naylor J."/>
            <person name="Negash T."/>
            <person name="Nguyen T."/>
            <person name="Nguyen N."/>
            <person name="Nicol R."/>
            <person name="Norbu C."/>
            <person name="Norbu N."/>
            <person name="Novod N."/>
            <person name="O'Neill B."/>
            <person name="Osman S."/>
            <person name="Markiewicz E."/>
            <person name="Oyono O.L."/>
            <person name="Patti C."/>
            <person name="Phunkhang P."/>
            <person name="Pierre F."/>
            <person name="Priest M."/>
            <person name="Raghuraman S."/>
            <person name="Rege F."/>
            <person name="Reyes R."/>
            <person name="Rise C."/>
            <person name="Rogov P."/>
            <person name="Ross K."/>
            <person name="Ryan E."/>
            <person name="Settipalli S."/>
            <person name="Shea T."/>
            <person name="Sherpa N."/>
            <person name="Shi L."/>
            <person name="Shih D."/>
            <person name="Sparrow T."/>
            <person name="Spaulding J."/>
            <person name="Stalker J."/>
            <person name="Stange-Thomann N."/>
            <person name="Stavropoulos S."/>
            <person name="Stone C."/>
            <person name="Strader C."/>
            <person name="Tesfaye S."/>
            <person name="Thomson T."/>
            <person name="Thoulutsang Y."/>
            <person name="Thoulutsang D."/>
            <person name="Topham K."/>
            <person name="Topping I."/>
            <person name="Tsamla T."/>
            <person name="Vassiliev H."/>
            <person name="Vo A."/>
            <person name="Wangchuk T."/>
            <person name="Wangdi T."/>
            <person name="Weiand M."/>
            <person name="Wilkinson J."/>
            <person name="Wilson A."/>
            <person name="Yadav S."/>
            <person name="Young G."/>
            <person name="Yu Q."/>
            <person name="Zembek L."/>
            <person name="Zhong D."/>
            <person name="Zimmer A."/>
            <person name="Zwirko Z."/>
            <person name="Jaffe D.B."/>
            <person name="Alvarez P."/>
            <person name="Brockman W."/>
            <person name="Butler J."/>
            <person name="Chin C."/>
            <person name="Gnerre S."/>
            <person name="Grabherr M."/>
            <person name="Kleber M."/>
            <person name="Mauceli E."/>
            <person name="MacCallum I."/>
        </authorList>
    </citation>
    <scope>NUCLEOTIDE SEQUENCE [LARGE SCALE GENOMIC DNA]</scope>
    <source>
        <strain evidence="8">Tai18E2 / Tucson 14021-0261.01</strain>
    </source>
</reference>
<evidence type="ECO:0000313" key="8">
    <source>
        <dbReference type="Proteomes" id="UP000002282"/>
    </source>
</evidence>
<dbReference type="PhylomeDB" id="B4Q1E8"/>
<feature type="compositionally biased region" description="Polar residues" evidence="6">
    <location>
        <begin position="203"/>
        <end position="213"/>
    </location>
</feature>
<dbReference type="OrthoDB" id="2155935at2759"/>
<feature type="compositionally biased region" description="Low complexity" evidence="6">
    <location>
        <begin position="222"/>
        <end position="233"/>
    </location>
</feature>
<comment type="similarity">
    <text evidence="5">Belongs to the XRCC4-XLF family. XLF subfamily.</text>
</comment>
<keyword evidence="4" id="KW-0539">Nucleus</keyword>